<organism evidence="3">
    <name type="scientific">uncultured marine group II/III euryarchaeote AD1000_29_E08</name>
    <dbReference type="NCBI Taxonomy" id="1457749"/>
    <lineage>
        <taxon>Archaea</taxon>
        <taxon>Methanobacteriati</taxon>
        <taxon>Methanobacteriota</taxon>
        <taxon>environmental samples</taxon>
    </lineage>
</organism>
<feature type="transmembrane region" description="Helical" evidence="1">
    <location>
        <begin position="433"/>
        <end position="454"/>
    </location>
</feature>
<dbReference type="AlphaFoldDB" id="A0A075FNR0"/>
<dbReference type="Pfam" id="PF01553">
    <property type="entry name" value="Acyltransferase"/>
    <property type="match status" value="1"/>
</dbReference>
<feature type="domain" description="Phospholipid/glycerol acyltransferase" evidence="2">
    <location>
        <begin position="74"/>
        <end position="211"/>
    </location>
</feature>
<feature type="transmembrane region" description="Helical" evidence="1">
    <location>
        <begin position="402"/>
        <end position="426"/>
    </location>
</feature>
<dbReference type="EMBL" id="KF900379">
    <property type="protein sequence ID" value="AIE92883.1"/>
    <property type="molecule type" value="Genomic_DNA"/>
</dbReference>
<keyword evidence="3" id="KW-0012">Acyltransferase</keyword>
<keyword evidence="1" id="KW-0812">Transmembrane</keyword>
<dbReference type="SUPFAM" id="SSF69593">
    <property type="entry name" value="Glycerol-3-phosphate (1)-acyltransferase"/>
    <property type="match status" value="1"/>
</dbReference>
<dbReference type="PANTHER" id="PTHR31605">
    <property type="entry name" value="GLYCEROL-3-PHOSPHATE O-ACYLTRANSFERASE 1"/>
    <property type="match status" value="1"/>
</dbReference>
<keyword evidence="1" id="KW-0472">Membrane</keyword>
<dbReference type="GO" id="GO:0008654">
    <property type="term" value="P:phospholipid biosynthetic process"/>
    <property type="evidence" value="ECO:0007669"/>
    <property type="project" value="TreeGrafter"/>
</dbReference>
<proteinExistence type="predicted"/>
<dbReference type="GO" id="GO:0004366">
    <property type="term" value="F:glycerol-3-phosphate O-acyltransferase activity"/>
    <property type="evidence" value="ECO:0007669"/>
    <property type="project" value="UniProtKB-EC"/>
</dbReference>
<dbReference type="SMART" id="SM00563">
    <property type="entry name" value="PlsC"/>
    <property type="match status" value="1"/>
</dbReference>
<evidence type="ECO:0000259" key="2">
    <source>
        <dbReference type="SMART" id="SM00563"/>
    </source>
</evidence>
<evidence type="ECO:0000313" key="3">
    <source>
        <dbReference type="EMBL" id="AIE92883.1"/>
    </source>
</evidence>
<sequence>MTDPQNAPEILPELSQSATRLKRDKLERVPHDTTGKHPGKRWAQSALDLMFELGNQAIFRNWKADSVPEANGGAIYVATHINGLVDPMVITRVQKKRVISLGRHDLTTRPVIGWWARRFGSQPVLRRAEIEAGIVDAEFARYINDRGMLTVASCLATGHSAVVMPEGKSHQDSKLHALRTGSSRSALASAAIADEKGLPAPVVQPVGLHWRTHHWLRTDHYVEFGEPIDIPSTYSLEDRARLANGEWIEPSHDDTIEMRTRIFDALSPMTPNAPDWETYRAWKLIAHLGANKAGAPLHSLSEEVHATRKVRETLGAESESSMLEEAKEAAEILHRNDLYATAFSQSNRLRGKSVGDYLKGLLGVLLMLAGLPIAIPSSGLQWGVAKSMAESSDEGLDSRTSYFMLAAMFSPIFFWPPCALIGTLILTGGALEISTLWVFILLILIFYLSASISIKGYDLWSDSTSASRRAKLLSSADGERLNLLVDSIASRLGALK</sequence>
<keyword evidence="1" id="KW-1133">Transmembrane helix</keyword>
<dbReference type="InterPro" id="IPR052744">
    <property type="entry name" value="GPAT/DAPAT"/>
</dbReference>
<dbReference type="GO" id="GO:0016287">
    <property type="term" value="F:glycerone-phosphate O-acyltransferase activity"/>
    <property type="evidence" value="ECO:0007669"/>
    <property type="project" value="TreeGrafter"/>
</dbReference>
<gene>
    <name evidence="3" type="primary">GAT</name>
</gene>
<accession>A0A075FNR0</accession>
<dbReference type="EC" id="2.3.1.15" evidence="3"/>
<name>A0A075FNR0_9EURY</name>
<keyword evidence="3" id="KW-0808">Transferase</keyword>
<dbReference type="PANTHER" id="PTHR31605:SF0">
    <property type="entry name" value="GLYCEROL-3-PHOSPHATE O-ACYLTRANSFERASE 1"/>
    <property type="match status" value="1"/>
</dbReference>
<dbReference type="InterPro" id="IPR002123">
    <property type="entry name" value="Plipid/glycerol_acylTrfase"/>
</dbReference>
<protein>
    <submittedName>
        <fullName evidence="3">Glycerol-3-phosphate O-acyltransferase / dihydroxyacetone phosphate acyltransferase (GAT)</fullName>
        <ecNumber evidence="3">2.3.1.15</ecNumber>
    </submittedName>
</protein>
<reference evidence="3" key="1">
    <citation type="journal article" date="2014" name="Genome Biol. Evol.">
        <title>Pangenome evidence for extensive interdomain horizontal transfer affecting lineage core and shell genes in uncultured planktonic thaumarchaeota and euryarchaeota.</title>
        <authorList>
            <person name="Deschamps P."/>
            <person name="Zivanovic Y."/>
            <person name="Moreira D."/>
            <person name="Rodriguez-Valera F."/>
            <person name="Lopez-Garcia P."/>
        </authorList>
    </citation>
    <scope>NUCLEOTIDE SEQUENCE</scope>
</reference>
<evidence type="ECO:0000256" key="1">
    <source>
        <dbReference type="SAM" id="Phobius"/>
    </source>
</evidence>
<feature type="transmembrane region" description="Helical" evidence="1">
    <location>
        <begin position="357"/>
        <end position="382"/>
    </location>
</feature>